<dbReference type="InterPro" id="IPR027640">
    <property type="entry name" value="Kinesin-like_fam"/>
</dbReference>
<dbReference type="Gene3D" id="3.40.850.10">
    <property type="entry name" value="Kinesin motor domain"/>
    <property type="match status" value="1"/>
</dbReference>
<dbReference type="GO" id="GO:0005524">
    <property type="term" value="F:ATP binding"/>
    <property type="evidence" value="ECO:0007669"/>
    <property type="project" value="UniProtKB-UniRule"/>
</dbReference>
<keyword evidence="10" id="KW-1185">Reference proteome</keyword>
<evidence type="ECO:0000256" key="3">
    <source>
        <dbReference type="ARBA" id="ARBA00022840"/>
    </source>
</evidence>
<keyword evidence="1" id="KW-0493">Microtubule</keyword>
<reference evidence="9 10" key="1">
    <citation type="submission" date="2020-08" db="EMBL/GenBank/DDBJ databases">
        <title>Plant Genome Project.</title>
        <authorList>
            <person name="Zhang R.-G."/>
        </authorList>
    </citation>
    <scope>NUCLEOTIDE SEQUENCE [LARGE SCALE GENOMIC DNA]</scope>
    <source>
        <tissue evidence="9">Rhizome</tissue>
    </source>
</reference>
<dbReference type="EMBL" id="JACMSC010000009">
    <property type="protein sequence ID" value="KAG6505980.1"/>
    <property type="molecule type" value="Genomic_DNA"/>
</dbReference>
<comment type="caution">
    <text evidence="9">The sequence shown here is derived from an EMBL/GenBank/DDBJ whole genome shotgun (WGS) entry which is preliminary data.</text>
</comment>
<evidence type="ECO:0000256" key="4">
    <source>
        <dbReference type="ARBA" id="ARBA00023175"/>
    </source>
</evidence>
<evidence type="ECO:0000256" key="2">
    <source>
        <dbReference type="ARBA" id="ARBA00022741"/>
    </source>
</evidence>
<keyword evidence="6" id="KW-0175">Coiled coil</keyword>
<dbReference type="SMART" id="SM00129">
    <property type="entry name" value="KISc"/>
    <property type="match status" value="1"/>
</dbReference>
<evidence type="ECO:0000259" key="8">
    <source>
        <dbReference type="PROSITE" id="PS50067"/>
    </source>
</evidence>
<feature type="coiled-coil region" evidence="6">
    <location>
        <begin position="552"/>
        <end position="593"/>
    </location>
</feature>
<dbReference type="PRINTS" id="PR00380">
    <property type="entry name" value="KINESINHEAVY"/>
</dbReference>
<dbReference type="SUPFAM" id="SSF52540">
    <property type="entry name" value="P-loop containing nucleoside triphosphate hydrolases"/>
    <property type="match status" value="1"/>
</dbReference>
<protein>
    <recommendedName>
        <fullName evidence="8">Kinesin motor domain-containing protein</fullName>
    </recommendedName>
</protein>
<dbReference type="GO" id="GO:0005871">
    <property type="term" value="C:kinesin complex"/>
    <property type="evidence" value="ECO:0007669"/>
    <property type="project" value="TreeGrafter"/>
</dbReference>
<feature type="binding site" evidence="5">
    <location>
        <begin position="151"/>
        <end position="158"/>
    </location>
    <ligand>
        <name>ATP</name>
        <dbReference type="ChEBI" id="CHEBI:30616"/>
    </ligand>
</feature>
<dbReference type="InterPro" id="IPR001752">
    <property type="entry name" value="Kinesin_motor_dom"/>
</dbReference>
<comment type="similarity">
    <text evidence="5">Belongs to the TRAFAC class myosin-kinesin ATPase superfamily. Kinesin family.</text>
</comment>
<keyword evidence="4 5" id="KW-0505">Motor protein</keyword>
<dbReference type="PANTHER" id="PTHR24115">
    <property type="entry name" value="KINESIN-RELATED"/>
    <property type="match status" value="1"/>
</dbReference>
<name>A0A8J5GLY9_ZINOF</name>
<sequence length="795" mass="88534">MESPPSPCPPSTVRRNPPRRAKKAPCASTLPASASVENLNVFLRIRPLQVLPQVLARKPPKVESRANGKGGARKVDREKTGECLTVNGPSSVTLLAPSSLLDSKRIKNELYDGFSYVFPSDSSQKEVYDMVANPLVMDFMRGKNALLVALGPTGSGKTYTMFGCAKDPGIVPLTLKQVFRCKSQDDHHAMRSYYMSIFEIYSEGGKGEKILDLSGNGVGLTFQNSTLIGLKEVMVSNIEEAENLLALSMLKRSTAATNANEQSRHVIKSRMIAPKAQHHYGARLCRSQCIINIRSADNSLREQDYSSDGAVLTIVDLAGAEKERKTGNQGARLMESSFINNTSMVFGQCLRRLILKSFSYFFVQSLLEHQKNPKKPLEKHFKNSLLTRYLKDYMEGKKRMALILTVKLGEDDYSDTSFLLRQASPYMKIKFTCVEELLIIPSKKRSTSSLVDHCKRRKINVSETLLFYIPVADVEAESANDRNEVFNTFEEGDAKKQLQEMVVPQSSSISSEIIDAPTTVSPTNDELLIELQRRARSDEIMRNFSKALWTVLKQYKQKLIESEKNVHNLSEAFTREENQVIKLKKELEELRSYCSCHRLPVVGESSSLDLGPVLDCCGSDLLTTSQINSSNIRADFHSGDSVTLVDQMPASLHGETLIQEDFKVLSDCGPSCTSGLINDSDITGGCSSPLNSFMDNESNFPPPSVKEATHLEENSRLSKPDLLQVQHAKSIDKYHQRRILKEKNGVISKSAKADKPKRRLLPASTMLLKEMTGLDIEAGNQSKILEGKLQKESKE</sequence>
<gene>
    <name evidence="9" type="ORF">ZIOFF_031294</name>
</gene>
<dbReference type="GO" id="GO:0016887">
    <property type="term" value="F:ATP hydrolysis activity"/>
    <property type="evidence" value="ECO:0007669"/>
    <property type="project" value="TreeGrafter"/>
</dbReference>
<keyword evidence="2 5" id="KW-0547">Nucleotide-binding</keyword>
<dbReference type="Pfam" id="PF00225">
    <property type="entry name" value="Kinesin"/>
    <property type="match status" value="1"/>
</dbReference>
<keyword evidence="3 5" id="KW-0067">ATP-binding</keyword>
<accession>A0A8J5GLY9</accession>
<feature type="domain" description="Kinesin motor" evidence="8">
    <location>
        <begin position="38"/>
        <end position="429"/>
    </location>
</feature>
<dbReference type="GO" id="GO:0005874">
    <property type="term" value="C:microtubule"/>
    <property type="evidence" value="ECO:0007669"/>
    <property type="project" value="UniProtKB-KW"/>
</dbReference>
<feature type="region of interest" description="Disordered" evidence="7">
    <location>
        <begin position="1"/>
        <end position="26"/>
    </location>
</feature>
<evidence type="ECO:0000256" key="5">
    <source>
        <dbReference type="PROSITE-ProRule" id="PRU00283"/>
    </source>
</evidence>
<dbReference type="Proteomes" id="UP000734854">
    <property type="component" value="Unassembled WGS sequence"/>
</dbReference>
<proteinExistence type="inferred from homology"/>
<evidence type="ECO:0000256" key="7">
    <source>
        <dbReference type="SAM" id="MobiDB-lite"/>
    </source>
</evidence>
<dbReference type="AlphaFoldDB" id="A0A8J5GLY9"/>
<dbReference type="PANTHER" id="PTHR24115:SF1008">
    <property type="entry name" value="KINESIN-LIKE PROTEIN SUBITO"/>
    <property type="match status" value="1"/>
</dbReference>
<evidence type="ECO:0000256" key="6">
    <source>
        <dbReference type="SAM" id="Coils"/>
    </source>
</evidence>
<dbReference type="GO" id="GO:0005634">
    <property type="term" value="C:nucleus"/>
    <property type="evidence" value="ECO:0007669"/>
    <property type="project" value="TreeGrafter"/>
</dbReference>
<dbReference type="InterPro" id="IPR036961">
    <property type="entry name" value="Kinesin_motor_dom_sf"/>
</dbReference>
<evidence type="ECO:0000256" key="1">
    <source>
        <dbReference type="ARBA" id="ARBA00022701"/>
    </source>
</evidence>
<organism evidence="9 10">
    <name type="scientific">Zingiber officinale</name>
    <name type="common">Ginger</name>
    <name type="synonym">Amomum zingiber</name>
    <dbReference type="NCBI Taxonomy" id="94328"/>
    <lineage>
        <taxon>Eukaryota</taxon>
        <taxon>Viridiplantae</taxon>
        <taxon>Streptophyta</taxon>
        <taxon>Embryophyta</taxon>
        <taxon>Tracheophyta</taxon>
        <taxon>Spermatophyta</taxon>
        <taxon>Magnoliopsida</taxon>
        <taxon>Liliopsida</taxon>
        <taxon>Zingiberales</taxon>
        <taxon>Zingiberaceae</taxon>
        <taxon>Zingiber</taxon>
    </lineage>
</organism>
<evidence type="ECO:0000313" key="9">
    <source>
        <dbReference type="EMBL" id="KAG6505980.1"/>
    </source>
</evidence>
<dbReference type="PROSITE" id="PS50067">
    <property type="entry name" value="KINESIN_MOTOR_2"/>
    <property type="match status" value="1"/>
</dbReference>
<dbReference type="GO" id="GO:0003777">
    <property type="term" value="F:microtubule motor activity"/>
    <property type="evidence" value="ECO:0007669"/>
    <property type="project" value="InterPro"/>
</dbReference>
<feature type="compositionally biased region" description="Pro residues" evidence="7">
    <location>
        <begin position="1"/>
        <end position="10"/>
    </location>
</feature>
<dbReference type="GO" id="GO:0008017">
    <property type="term" value="F:microtubule binding"/>
    <property type="evidence" value="ECO:0007669"/>
    <property type="project" value="InterPro"/>
</dbReference>
<dbReference type="GO" id="GO:0007018">
    <property type="term" value="P:microtubule-based movement"/>
    <property type="evidence" value="ECO:0007669"/>
    <property type="project" value="InterPro"/>
</dbReference>
<dbReference type="InterPro" id="IPR027417">
    <property type="entry name" value="P-loop_NTPase"/>
</dbReference>
<evidence type="ECO:0000313" key="10">
    <source>
        <dbReference type="Proteomes" id="UP000734854"/>
    </source>
</evidence>